<keyword evidence="3" id="KW-0813">Transport</keyword>
<dbReference type="Gene3D" id="1.20.20.10">
    <property type="entry name" value="F1F0 ATP synthase subunit C"/>
    <property type="match status" value="1"/>
</dbReference>
<dbReference type="PANTHER" id="PTHR10334">
    <property type="entry name" value="CYSTEINE-RICH SECRETORY PROTEIN-RELATED"/>
    <property type="match status" value="1"/>
</dbReference>
<name>A0A1A8VM80_PLAOA</name>
<organism evidence="13 14">
    <name type="scientific">Plasmodium ovale curtisi</name>
    <dbReference type="NCBI Taxonomy" id="864141"/>
    <lineage>
        <taxon>Eukaryota</taxon>
        <taxon>Sar</taxon>
        <taxon>Alveolata</taxon>
        <taxon>Apicomplexa</taxon>
        <taxon>Aconoidasida</taxon>
        <taxon>Haemosporida</taxon>
        <taxon>Plasmodiidae</taxon>
        <taxon>Plasmodium</taxon>
        <taxon>Plasmodium (Plasmodium)</taxon>
    </lineage>
</organism>
<comment type="similarity">
    <text evidence="2">Belongs to the ATPase C chain family.</text>
</comment>
<evidence type="ECO:0000259" key="12">
    <source>
        <dbReference type="SMART" id="SM00198"/>
    </source>
</evidence>
<dbReference type="AlphaFoldDB" id="A0A1A8VM80"/>
<evidence type="ECO:0000256" key="7">
    <source>
        <dbReference type="ARBA" id="ARBA00022989"/>
    </source>
</evidence>
<proteinExistence type="inferred from homology"/>
<comment type="subcellular location">
    <subcellularLocation>
        <location evidence="1">Membrane</location>
        <topology evidence="1">Multi-pass membrane protein</topology>
    </subcellularLocation>
</comment>
<evidence type="ECO:0000256" key="5">
    <source>
        <dbReference type="ARBA" id="ARBA00022692"/>
    </source>
</evidence>
<evidence type="ECO:0000256" key="4">
    <source>
        <dbReference type="ARBA" id="ARBA00022547"/>
    </source>
</evidence>
<dbReference type="GO" id="GO:0008289">
    <property type="term" value="F:lipid binding"/>
    <property type="evidence" value="ECO:0007669"/>
    <property type="project" value="UniProtKB-KW"/>
</dbReference>
<dbReference type="Gene3D" id="3.40.33.10">
    <property type="entry name" value="CAP"/>
    <property type="match status" value="1"/>
</dbReference>
<dbReference type="PROSITE" id="PS00605">
    <property type="entry name" value="ATPASE_C"/>
    <property type="match status" value="1"/>
</dbReference>
<dbReference type="Proteomes" id="UP000078560">
    <property type="component" value="Unassembled WGS sequence"/>
</dbReference>
<keyword evidence="7 11" id="KW-1133">Transmembrane helix</keyword>
<dbReference type="InterPro" id="IPR035940">
    <property type="entry name" value="CAP_sf"/>
</dbReference>
<evidence type="ECO:0000256" key="2">
    <source>
        <dbReference type="ARBA" id="ARBA00006704"/>
    </source>
</evidence>
<dbReference type="Pfam" id="PF00188">
    <property type="entry name" value="CAP"/>
    <property type="match status" value="1"/>
</dbReference>
<accession>A0A1A8VM80</accession>
<feature type="domain" description="SCP" evidence="12">
    <location>
        <begin position="213"/>
        <end position="343"/>
    </location>
</feature>
<dbReference type="InterPro" id="IPR038662">
    <property type="entry name" value="ATP_synth_F0_csu_sf"/>
</dbReference>
<evidence type="ECO:0000256" key="9">
    <source>
        <dbReference type="ARBA" id="ARBA00023121"/>
    </source>
</evidence>
<dbReference type="InterPro" id="IPR020537">
    <property type="entry name" value="ATP_synth_F0_csu_DDCD_BS"/>
</dbReference>
<dbReference type="InterPro" id="IPR002379">
    <property type="entry name" value="ATPase_proteolipid_c-like_dom"/>
</dbReference>
<dbReference type="SUPFAM" id="SSF55797">
    <property type="entry name" value="PR-1-like"/>
    <property type="match status" value="1"/>
</dbReference>
<evidence type="ECO:0000256" key="11">
    <source>
        <dbReference type="SAM" id="Phobius"/>
    </source>
</evidence>
<protein>
    <submittedName>
        <fullName evidence="13">ATP synthase lipid-binding protein, mitochondrial, putative</fullName>
    </submittedName>
</protein>
<dbReference type="SMART" id="SM00198">
    <property type="entry name" value="SCP"/>
    <property type="match status" value="1"/>
</dbReference>
<keyword evidence="10 11" id="KW-0472">Membrane</keyword>
<dbReference type="SUPFAM" id="SSF81333">
    <property type="entry name" value="F1F0 ATP synthase subunit C"/>
    <property type="match status" value="1"/>
</dbReference>
<feature type="transmembrane region" description="Helical" evidence="11">
    <location>
        <begin position="124"/>
        <end position="147"/>
    </location>
</feature>
<dbReference type="GO" id="GO:0045259">
    <property type="term" value="C:proton-transporting ATP synthase complex"/>
    <property type="evidence" value="ECO:0007669"/>
    <property type="project" value="UniProtKB-KW"/>
</dbReference>
<keyword evidence="4" id="KW-0138">CF(0)</keyword>
<gene>
    <name evidence="13" type="ORF">POVCU2_0000310</name>
</gene>
<dbReference type="Pfam" id="PF00137">
    <property type="entry name" value="ATP-synt_C"/>
    <property type="match status" value="1"/>
</dbReference>
<dbReference type="EMBL" id="FLQU01000004">
    <property type="protein sequence ID" value="SBS79845.1"/>
    <property type="molecule type" value="Genomic_DNA"/>
</dbReference>
<evidence type="ECO:0000256" key="8">
    <source>
        <dbReference type="ARBA" id="ARBA00023065"/>
    </source>
</evidence>
<evidence type="ECO:0000256" key="3">
    <source>
        <dbReference type="ARBA" id="ARBA00022448"/>
    </source>
</evidence>
<dbReference type="GO" id="GO:0033177">
    <property type="term" value="C:proton-transporting two-sector ATPase complex, proton-transporting domain"/>
    <property type="evidence" value="ECO:0007669"/>
    <property type="project" value="InterPro"/>
</dbReference>
<sequence>MTNSFDQSSFLSSGYFAANRNLSSTAGNVPYYSGLYRTNTFVRSYHTSPFVSKTINTTNCNAILQKDEKNCLNHKIGVRHDSGIASLSAAIALMSVGGVAQGIGNLFSALVLGTSRNPSIKDELFTYTLIGMGFLEFLDLGFCYHLNEKQKKKKKIKNNERHYESAQSSKWHLKTVFEMVLQNECKYFFQNGKKKNNGKKYEKPKQLCVNIFAQADLILERHNDLRLKHNAKPLLWSSQLEKSAKDETSLIESNPDCIVTTKHLNTNYFTLSKYSEMDTAVNMWYEGINDYDFELGPILKGENVFEFTRVVWKSAQHIGCAVACCKNRGVLLCKYDSYTNKPGHFADDVGTIDTMFAWDGTSAEIGNVGKEEINAE</sequence>
<keyword evidence="6" id="KW-0375">Hydrogen ion transport</keyword>
<dbReference type="GO" id="GO:0015078">
    <property type="term" value="F:proton transmembrane transporter activity"/>
    <property type="evidence" value="ECO:0007669"/>
    <property type="project" value="InterPro"/>
</dbReference>
<dbReference type="CDD" id="cd18182">
    <property type="entry name" value="ATP-synt_Fo_c_ATP5G3"/>
    <property type="match status" value="1"/>
</dbReference>
<evidence type="ECO:0000313" key="14">
    <source>
        <dbReference type="Proteomes" id="UP000078560"/>
    </source>
</evidence>
<evidence type="ECO:0000256" key="6">
    <source>
        <dbReference type="ARBA" id="ARBA00022781"/>
    </source>
</evidence>
<keyword evidence="5 11" id="KW-0812">Transmembrane</keyword>
<reference evidence="14" key="1">
    <citation type="submission" date="2016-05" db="EMBL/GenBank/DDBJ databases">
        <authorList>
            <person name="Naeem Raeece"/>
        </authorList>
    </citation>
    <scope>NUCLEOTIDE SEQUENCE [LARGE SCALE GENOMIC DNA]</scope>
</reference>
<evidence type="ECO:0000256" key="10">
    <source>
        <dbReference type="ARBA" id="ARBA00023136"/>
    </source>
</evidence>
<dbReference type="InterPro" id="IPR014044">
    <property type="entry name" value="CAP_dom"/>
</dbReference>
<evidence type="ECO:0000256" key="1">
    <source>
        <dbReference type="ARBA" id="ARBA00004141"/>
    </source>
</evidence>
<dbReference type="CDD" id="cd05380">
    <property type="entry name" value="CAP_euk"/>
    <property type="match status" value="1"/>
</dbReference>
<feature type="transmembrane region" description="Helical" evidence="11">
    <location>
        <begin position="84"/>
        <end position="104"/>
    </location>
</feature>
<keyword evidence="8" id="KW-0406">Ion transport</keyword>
<keyword evidence="9" id="KW-0446">Lipid-binding</keyword>
<dbReference type="InterPro" id="IPR035921">
    <property type="entry name" value="F/V-ATP_Csub_sf"/>
</dbReference>
<dbReference type="InterPro" id="IPR001283">
    <property type="entry name" value="CRISP-related"/>
</dbReference>
<evidence type="ECO:0000313" key="13">
    <source>
        <dbReference type="EMBL" id="SBS79845.1"/>
    </source>
</evidence>